<dbReference type="GO" id="GO:0016705">
    <property type="term" value="F:oxidoreductase activity, acting on paired donors, with incorporation or reduction of molecular oxygen"/>
    <property type="evidence" value="ECO:0007669"/>
    <property type="project" value="InterPro"/>
</dbReference>
<dbReference type="EMBL" id="GFXV01006569">
    <property type="protein sequence ID" value="MBW18374.1"/>
    <property type="molecule type" value="Transcribed_RNA"/>
</dbReference>
<dbReference type="InterPro" id="IPR050479">
    <property type="entry name" value="CYP11_CYP27_families"/>
</dbReference>
<dbReference type="GO" id="GO:0020037">
    <property type="term" value="F:heme binding"/>
    <property type="evidence" value="ECO:0007669"/>
    <property type="project" value="InterPro"/>
</dbReference>
<name>A0A2H8TVT1_9HEMI</name>
<dbReference type="PANTHER" id="PTHR24279:SF120">
    <property type="entry name" value="CYTOCHROME P450"/>
    <property type="match status" value="1"/>
</dbReference>
<evidence type="ECO:0000256" key="9">
    <source>
        <dbReference type="RuleBase" id="RU000461"/>
    </source>
</evidence>
<evidence type="ECO:0000256" key="2">
    <source>
        <dbReference type="ARBA" id="ARBA00010617"/>
    </source>
</evidence>
<dbReference type="SUPFAM" id="SSF48264">
    <property type="entry name" value="Cytochrome P450"/>
    <property type="match status" value="1"/>
</dbReference>
<keyword evidence="7 9" id="KW-0503">Monooxygenase</keyword>
<keyword evidence="4 8" id="KW-0479">Metal-binding</keyword>
<evidence type="ECO:0000256" key="5">
    <source>
        <dbReference type="ARBA" id="ARBA00023002"/>
    </source>
</evidence>
<evidence type="ECO:0000256" key="4">
    <source>
        <dbReference type="ARBA" id="ARBA00022723"/>
    </source>
</evidence>
<dbReference type="CDD" id="cd11054">
    <property type="entry name" value="CYP24A1-like"/>
    <property type="match status" value="1"/>
</dbReference>
<reference evidence="10" key="1">
    <citation type="submission" date="2017-10" db="EMBL/GenBank/DDBJ databases">
        <title>Transcriptome Assembly of Sugarcane Aphid Adults.</title>
        <authorList>
            <person name="Scully E.D."/>
            <person name="Palmer N.A."/>
            <person name="Geib S.M."/>
            <person name="Sarath G."/>
            <person name="Sattler S.E."/>
        </authorList>
    </citation>
    <scope>NUCLEOTIDE SEQUENCE</scope>
    <source>
        <tissue evidence="10">Whole body</tissue>
    </source>
</reference>
<dbReference type="AlphaFoldDB" id="A0A2H8TVT1"/>
<dbReference type="InterPro" id="IPR001128">
    <property type="entry name" value="Cyt_P450"/>
</dbReference>
<dbReference type="PRINTS" id="PR00463">
    <property type="entry name" value="EP450I"/>
</dbReference>
<gene>
    <name evidence="10" type="primary">Cyp49a1_19</name>
</gene>
<dbReference type="InterPro" id="IPR002401">
    <property type="entry name" value="Cyt_P450_E_grp-I"/>
</dbReference>
<evidence type="ECO:0000256" key="7">
    <source>
        <dbReference type="ARBA" id="ARBA00023033"/>
    </source>
</evidence>
<evidence type="ECO:0000256" key="3">
    <source>
        <dbReference type="ARBA" id="ARBA00022617"/>
    </source>
</evidence>
<dbReference type="PROSITE" id="PS00086">
    <property type="entry name" value="CYTOCHROME_P450"/>
    <property type="match status" value="1"/>
</dbReference>
<dbReference type="PANTHER" id="PTHR24279">
    <property type="entry name" value="CYTOCHROME P450"/>
    <property type="match status" value="1"/>
</dbReference>
<dbReference type="InterPro" id="IPR036396">
    <property type="entry name" value="Cyt_P450_sf"/>
</dbReference>
<dbReference type="PRINTS" id="PR00385">
    <property type="entry name" value="P450"/>
</dbReference>
<dbReference type="Pfam" id="PF00067">
    <property type="entry name" value="p450"/>
    <property type="match status" value="1"/>
</dbReference>
<proteinExistence type="inferred from homology"/>
<evidence type="ECO:0000313" key="10">
    <source>
        <dbReference type="EMBL" id="MBW18374.1"/>
    </source>
</evidence>
<dbReference type="Gene3D" id="1.10.630.10">
    <property type="entry name" value="Cytochrome P450"/>
    <property type="match status" value="1"/>
</dbReference>
<protein>
    <submittedName>
        <fullName evidence="10">Putative cytochrome P450 49a1</fullName>
    </submittedName>
</protein>
<keyword evidence="5 9" id="KW-0560">Oxidoreductase</keyword>
<dbReference type="InterPro" id="IPR017972">
    <property type="entry name" value="Cyt_P450_CS"/>
</dbReference>
<evidence type="ECO:0000256" key="6">
    <source>
        <dbReference type="ARBA" id="ARBA00023004"/>
    </source>
</evidence>
<keyword evidence="6 8" id="KW-0408">Iron</keyword>
<comment type="similarity">
    <text evidence="2 9">Belongs to the cytochrome P450 family.</text>
</comment>
<comment type="cofactor">
    <cofactor evidence="1 8">
        <name>heme</name>
        <dbReference type="ChEBI" id="CHEBI:30413"/>
    </cofactor>
</comment>
<dbReference type="OrthoDB" id="3945418at2759"/>
<sequence>MTCRLSKPFSSIPEPKRWPLLGHTHLFIPKIGPYNSLRLTEAMGDIECMLGPVFKLILSGKTMIVVTRVEDAKTMFAHEGKHPARPIFPALNLLRKKPFGTGGLVSENGVEWYRLRKAIAPLMTKNIYESYIPQHKEAALDFVEYIKLYRNKDKCLKDMFYHLTKFAIDAISIVSPGLRIKCLNTTMSESILEAGNKFMNGLYNSLKEPPIWQFYKTNAYKSLESSHSTCMNFIDEYLKQAHEHNALVNAINTNTNLSNTDKNLLVLEIFFGGIDATATTLAMTLYYISQNESIQKACQKDVQQGTKAYLTACIKETLRLSPTAGANARYLPKTSVIGGYEIPANTLVMAFNSLTSIKEVYFKNPLEYQPSRWLRNFNNQKFDPYASLPFGHGPRMCPGRHVAMQEMTILLSELIKNFKISIPTEHSKKIGMVYRMNRIPDGRIDLIFHNR</sequence>
<evidence type="ECO:0000256" key="8">
    <source>
        <dbReference type="PIRSR" id="PIRSR602401-1"/>
    </source>
</evidence>
<evidence type="ECO:0000256" key="1">
    <source>
        <dbReference type="ARBA" id="ARBA00001971"/>
    </source>
</evidence>
<keyword evidence="3 8" id="KW-0349">Heme</keyword>
<organism evidence="10">
    <name type="scientific">Melanaphis sacchari</name>
    <dbReference type="NCBI Taxonomy" id="742174"/>
    <lineage>
        <taxon>Eukaryota</taxon>
        <taxon>Metazoa</taxon>
        <taxon>Ecdysozoa</taxon>
        <taxon>Arthropoda</taxon>
        <taxon>Hexapoda</taxon>
        <taxon>Insecta</taxon>
        <taxon>Pterygota</taxon>
        <taxon>Neoptera</taxon>
        <taxon>Paraneoptera</taxon>
        <taxon>Hemiptera</taxon>
        <taxon>Sternorrhyncha</taxon>
        <taxon>Aphidomorpha</taxon>
        <taxon>Aphidoidea</taxon>
        <taxon>Aphididae</taxon>
        <taxon>Aphidini</taxon>
        <taxon>Melanaphis</taxon>
    </lineage>
</organism>
<dbReference type="GO" id="GO:0005506">
    <property type="term" value="F:iron ion binding"/>
    <property type="evidence" value="ECO:0007669"/>
    <property type="project" value="InterPro"/>
</dbReference>
<feature type="binding site" description="axial binding residue" evidence="8">
    <location>
        <position position="397"/>
    </location>
    <ligand>
        <name>heme</name>
        <dbReference type="ChEBI" id="CHEBI:30413"/>
    </ligand>
    <ligandPart>
        <name>Fe</name>
        <dbReference type="ChEBI" id="CHEBI:18248"/>
    </ligandPart>
</feature>
<accession>A0A2H8TVT1</accession>
<dbReference type="GO" id="GO:0004497">
    <property type="term" value="F:monooxygenase activity"/>
    <property type="evidence" value="ECO:0007669"/>
    <property type="project" value="UniProtKB-KW"/>
</dbReference>